<dbReference type="SUPFAM" id="SSF50331">
    <property type="entry name" value="MOP-like"/>
    <property type="match status" value="1"/>
</dbReference>
<reference evidence="5 6" key="1">
    <citation type="submission" date="2019-05" db="EMBL/GenBank/DDBJ databases">
        <title>The Complete Genome Sequence of the n-alkane-degrading Desulfoglaeba alkanexedens ALDC reveals multiple alkylsuccinate synthase gene clusters.</title>
        <authorList>
            <person name="Callaghan A.V."/>
            <person name="Davidova I.A."/>
            <person name="Duncan K.E."/>
            <person name="Morris B."/>
            <person name="McInerney M.J."/>
        </authorList>
    </citation>
    <scope>NUCLEOTIDE SEQUENCE [LARGE SCALE GENOMIC DNA]</scope>
    <source>
        <strain evidence="5 6">ALDC</strain>
    </source>
</reference>
<proteinExistence type="predicted"/>
<reference evidence="5 6" key="2">
    <citation type="submission" date="2019-05" db="EMBL/GenBank/DDBJ databases">
        <authorList>
            <person name="Suflita J.M."/>
            <person name="Marks C.R."/>
        </authorList>
    </citation>
    <scope>NUCLEOTIDE SEQUENCE [LARGE SCALE GENOMIC DNA]</scope>
    <source>
        <strain evidence="5 6">ALDC</strain>
    </source>
</reference>
<dbReference type="GO" id="GO:0016887">
    <property type="term" value="F:ATP hydrolysis activity"/>
    <property type="evidence" value="ECO:0007669"/>
    <property type="project" value="InterPro"/>
</dbReference>
<dbReference type="InterPro" id="IPR027417">
    <property type="entry name" value="P-loop_NTPase"/>
</dbReference>
<dbReference type="GO" id="GO:0055085">
    <property type="term" value="P:transmembrane transport"/>
    <property type="evidence" value="ECO:0007669"/>
    <property type="project" value="InterPro"/>
</dbReference>
<gene>
    <name evidence="5" type="ORF">FDQ92_00275</name>
</gene>
<keyword evidence="1" id="KW-0813">Transport</keyword>
<evidence type="ECO:0000256" key="1">
    <source>
        <dbReference type="ARBA" id="ARBA00022448"/>
    </source>
</evidence>
<dbReference type="GO" id="GO:0005524">
    <property type="term" value="F:ATP binding"/>
    <property type="evidence" value="ECO:0007669"/>
    <property type="project" value="UniProtKB-KW"/>
</dbReference>
<dbReference type="KEGG" id="dax:FDQ92_00275"/>
<evidence type="ECO:0000256" key="3">
    <source>
        <dbReference type="ARBA" id="ARBA00022840"/>
    </source>
</evidence>
<keyword evidence="3 5" id="KW-0067">ATP-binding</keyword>
<dbReference type="CDD" id="cd03225">
    <property type="entry name" value="ABC_cobalt_CbiO_domain1"/>
    <property type="match status" value="1"/>
</dbReference>
<evidence type="ECO:0000313" key="6">
    <source>
        <dbReference type="Proteomes" id="UP000298602"/>
    </source>
</evidence>
<evidence type="ECO:0000313" key="5">
    <source>
        <dbReference type="EMBL" id="QCQ20776.1"/>
    </source>
</evidence>
<dbReference type="AlphaFoldDB" id="A0A4P8KZ21"/>
<dbReference type="GO" id="GO:0016020">
    <property type="term" value="C:membrane"/>
    <property type="evidence" value="ECO:0007669"/>
    <property type="project" value="InterPro"/>
</dbReference>
<dbReference type="PANTHER" id="PTHR43423:SF1">
    <property type="entry name" value="ABC TRANSPORTER I FAMILY MEMBER 17"/>
    <property type="match status" value="1"/>
</dbReference>
<dbReference type="InterPro" id="IPR015856">
    <property type="entry name" value="ABC_transpr_CbiO/EcfA_su"/>
</dbReference>
<dbReference type="SUPFAM" id="SSF52540">
    <property type="entry name" value="P-loop containing nucleoside triphosphate hydrolases"/>
    <property type="match status" value="1"/>
</dbReference>
<evidence type="ECO:0000259" key="4">
    <source>
        <dbReference type="PROSITE" id="PS50893"/>
    </source>
</evidence>
<dbReference type="OrthoDB" id="9809450at2"/>
<dbReference type="Proteomes" id="UP000298602">
    <property type="component" value="Chromosome"/>
</dbReference>
<evidence type="ECO:0000256" key="2">
    <source>
        <dbReference type="ARBA" id="ARBA00022741"/>
    </source>
</evidence>
<protein>
    <submittedName>
        <fullName evidence="5">ABC transporter ATP-binding protein</fullName>
    </submittedName>
</protein>
<keyword evidence="6" id="KW-1185">Reference proteome</keyword>
<dbReference type="InterPro" id="IPR008995">
    <property type="entry name" value="Mo/tungstate-bd_C_term_dom"/>
</dbReference>
<name>A0A4P8KZ21_9BACT</name>
<dbReference type="SMART" id="SM00382">
    <property type="entry name" value="AAA"/>
    <property type="match status" value="1"/>
</dbReference>
<dbReference type="Pfam" id="PF00005">
    <property type="entry name" value="ABC_tran"/>
    <property type="match status" value="1"/>
</dbReference>
<dbReference type="RefSeq" id="WP_137422746.1">
    <property type="nucleotide sequence ID" value="NZ_CP040098.1"/>
</dbReference>
<feature type="domain" description="ABC transporter" evidence="4">
    <location>
        <begin position="6"/>
        <end position="237"/>
    </location>
</feature>
<keyword evidence="2" id="KW-0547">Nucleotide-binding</keyword>
<accession>A0A4P8KZ21</accession>
<dbReference type="Gene3D" id="3.40.50.300">
    <property type="entry name" value="P-loop containing nucleotide triphosphate hydrolases"/>
    <property type="match status" value="1"/>
</dbReference>
<dbReference type="PANTHER" id="PTHR43423">
    <property type="entry name" value="ABC TRANSPORTER I FAMILY MEMBER 17"/>
    <property type="match status" value="1"/>
</dbReference>
<dbReference type="InterPro" id="IPR003593">
    <property type="entry name" value="AAA+_ATPase"/>
</dbReference>
<sequence>MTAEVYRLRNVEQSYGARTVLRIDALDVQRGSIVGFVGPNGSGKSTLLRLLTFMEKPSSGDLFFEGLPAAQVSEAVRRRVSLLLQDPYLLKRTVFDNVAYGLKVRNDRADLSKRVGEALNWVGLSLDDFGRRPWYALSGGEAQRVALASRLILRPEVLALDEPTSSVDAASAALIREAAVRARNQWGTTLLIASHDWAWLEDVADGVAHLVEGRLAGVGITNVIPGPWEREGAEVCVMRLSDGQSIRVAPPPHSGALAVLDPRAVRIERRRPESAFGENFLEARLISLQFQRKSLEVVAGLDLAGFSLKACLPAAENDDSAFRPGRTVWIAFAPQAVRWV</sequence>
<dbReference type="EMBL" id="CP040098">
    <property type="protein sequence ID" value="QCQ20776.1"/>
    <property type="molecule type" value="Genomic_DNA"/>
</dbReference>
<organism evidence="5 6">
    <name type="scientific">Desulfoglaeba alkanexedens ALDC</name>
    <dbReference type="NCBI Taxonomy" id="980445"/>
    <lineage>
        <taxon>Bacteria</taxon>
        <taxon>Pseudomonadati</taxon>
        <taxon>Thermodesulfobacteriota</taxon>
        <taxon>Syntrophobacteria</taxon>
        <taxon>Syntrophobacterales</taxon>
        <taxon>Syntrophobacteraceae</taxon>
        <taxon>Desulfoglaeba</taxon>
    </lineage>
</organism>
<dbReference type="PROSITE" id="PS50893">
    <property type="entry name" value="ABC_TRANSPORTER_2"/>
    <property type="match status" value="1"/>
</dbReference>
<dbReference type="InterPro" id="IPR003439">
    <property type="entry name" value="ABC_transporter-like_ATP-bd"/>
</dbReference>